<keyword evidence="2" id="KW-1185">Reference proteome</keyword>
<evidence type="ECO:0000313" key="1">
    <source>
        <dbReference type="EMBL" id="PWN92915.1"/>
    </source>
</evidence>
<organism evidence="1 2">
    <name type="scientific">Acaromyces ingoldii</name>
    <dbReference type="NCBI Taxonomy" id="215250"/>
    <lineage>
        <taxon>Eukaryota</taxon>
        <taxon>Fungi</taxon>
        <taxon>Dikarya</taxon>
        <taxon>Basidiomycota</taxon>
        <taxon>Ustilaginomycotina</taxon>
        <taxon>Exobasidiomycetes</taxon>
        <taxon>Exobasidiales</taxon>
        <taxon>Cryptobasidiaceae</taxon>
        <taxon>Acaromyces</taxon>
    </lineage>
</organism>
<accession>A0A316YYK0</accession>
<dbReference type="GO" id="GO:0046982">
    <property type="term" value="F:protein heterodimerization activity"/>
    <property type="evidence" value="ECO:0007669"/>
    <property type="project" value="InterPro"/>
</dbReference>
<proteinExistence type="predicted"/>
<reference evidence="1 2" key="1">
    <citation type="journal article" date="2018" name="Mol. Biol. Evol.">
        <title>Broad Genomic Sampling Reveals a Smut Pathogenic Ancestry of the Fungal Clade Ustilaginomycotina.</title>
        <authorList>
            <person name="Kijpornyongpan T."/>
            <person name="Mondo S.J."/>
            <person name="Barry K."/>
            <person name="Sandor L."/>
            <person name="Lee J."/>
            <person name="Lipzen A."/>
            <person name="Pangilinan J."/>
            <person name="LaButti K."/>
            <person name="Hainaut M."/>
            <person name="Henrissat B."/>
            <person name="Grigoriev I.V."/>
            <person name="Spatafora J.W."/>
            <person name="Aime M.C."/>
        </authorList>
    </citation>
    <scope>NUCLEOTIDE SEQUENCE [LARGE SCALE GENOMIC DNA]</scope>
    <source>
        <strain evidence="1 2">MCA 4198</strain>
    </source>
</reference>
<sequence>MKVYQRETMRRMIKSHLDEDQRLSSEADILFFLAYQLFLRRLADEARVRMQYDAAAGITSSKRSMSKRHVVGAVQFILRRSARLATSNATRRRRS</sequence>
<dbReference type="EMBL" id="KZ819634">
    <property type="protein sequence ID" value="PWN92915.1"/>
    <property type="molecule type" value="Genomic_DNA"/>
</dbReference>
<dbReference type="InterPro" id="IPR028847">
    <property type="entry name" value="CENP-W"/>
</dbReference>
<dbReference type="RefSeq" id="XP_025380113.1">
    <property type="nucleotide sequence ID" value="XM_025520307.1"/>
</dbReference>
<evidence type="ECO:0000313" key="2">
    <source>
        <dbReference type="Proteomes" id="UP000245768"/>
    </source>
</evidence>
<dbReference type="OrthoDB" id="2543597at2759"/>
<gene>
    <name evidence="1" type="ORF">FA10DRAFT_263648</name>
</gene>
<dbReference type="Proteomes" id="UP000245768">
    <property type="component" value="Unassembled WGS sequence"/>
</dbReference>
<dbReference type="GO" id="GO:0000278">
    <property type="term" value="P:mitotic cell cycle"/>
    <property type="evidence" value="ECO:0007669"/>
    <property type="project" value="InterPro"/>
</dbReference>
<dbReference type="InterPro" id="IPR009072">
    <property type="entry name" value="Histone-fold"/>
</dbReference>
<protein>
    <recommendedName>
        <fullName evidence="3">Transcription factor CBF/NF-Y/archaeal histone domain-containing protein</fullName>
    </recommendedName>
</protein>
<dbReference type="InParanoid" id="A0A316YYK0"/>
<dbReference type="GO" id="GO:0003677">
    <property type="term" value="F:DNA binding"/>
    <property type="evidence" value="ECO:0007669"/>
    <property type="project" value="InterPro"/>
</dbReference>
<evidence type="ECO:0008006" key="3">
    <source>
        <dbReference type="Google" id="ProtNLM"/>
    </source>
</evidence>
<name>A0A316YYK0_9BASI</name>
<dbReference type="AlphaFoldDB" id="A0A316YYK0"/>
<dbReference type="STRING" id="215250.A0A316YYK0"/>
<dbReference type="Gene3D" id="1.10.20.10">
    <property type="entry name" value="Histone, subunit A"/>
    <property type="match status" value="1"/>
</dbReference>
<dbReference type="Pfam" id="PF15510">
    <property type="entry name" value="CENP-W"/>
    <property type="match status" value="1"/>
</dbReference>
<dbReference type="GO" id="GO:0051382">
    <property type="term" value="P:kinetochore assembly"/>
    <property type="evidence" value="ECO:0007669"/>
    <property type="project" value="InterPro"/>
</dbReference>
<dbReference type="GeneID" id="37042223"/>